<feature type="domain" description="Carrier" evidence="1">
    <location>
        <begin position="66"/>
        <end position="142"/>
    </location>
</feature>
<organism evidence="2 3">
    <name type="scientific">Rotaria magnacalcarata</name>
    <dbReference type="NCBI Taxonomy" id="392030"/>
    <lineage>
        <taxon>Eukaryota</taxon>
        <taxon>Metazoa</taxon>
        <taxon>Spiralia</taxon>
        <taxon>Gnathifera</taxon>
        <taxon>Rotifera</taxon>
        <taxon>Eurotatoria</taxon>
        <taxon>Bdelloidea</taxon>
        <taxon>Philodinida</taxon>
        <taxon>Philodinidae</taxon>
        <taxon>Rotaria</taxon>
    </lineage>
</organism>
<protein>
    <recommendedName>
        <fullName evidence="1">Carrier domain-containing protein</fullName>
    </recommendedName>
</protein>
<dbReference type="EMBL" id="CAJOBI010358616">
    <property type="protein sequence ID" value="CAF5225141.1"/>
    <property type="molecule type" value="Genomic_DNA"/>
</dbReference>
<name>A0A8S3JZE3_9BILA</name>
<feature type="non-terminal residue" evidence="2">
    <location>
        <position position="1"/>
    </location>
</feature>
<accession>A0A8S3JZE3</accession>
<evidence type="ECO:0000259" key="1">
    <source>
        <dbReference type="PROSITE" id="PS50075"/>
    </source>
</evidence>
<dbReference type="SUPFAM" id="SSF47336">
    <property type="entry name" value="ACP-like"/>
    <property type="match status" value="1"/>
</dbReference>
<dbReference type="AlphaFoldDB" id="A0A8S3JZE3"/>
<dbReference type="PROSITE" id="PS50075">
    <property type="entry name" value="CARRIER"/>
    <property type="match status" value="1"/>
</dbReference>
<sequence>EKFVDAVLEDLRLIGEKESLRKHEIPSRIIIDFEPFTPQNGLLTSSMKHCRHKLAAHYADRLKLPSNIQQRLKNMIETVTGKSISIDNSEDNVFLNIGGDSLAAVRLSEMIENDLGISLSLNILFDPQMNLERLTTCIQDPSQFPQLTVSQLLNDSQLDLNIKVDQHKHTV</sequence>
<feature type="non-terminal residue" evidence="2">
    <location>
        <position position="171"/>
    </location>
</feature>
<dbReference type="Gene3D" id="1.10.1200.10">
    <property type="entry name" value="ACP-like"/>
    <property type="match status" value="1"/>
</dbReference>
<proteinExistence type="predicted"/>
<dbReference type="Pfam" id="PF00550">
    <property type="entry name" value="PP-binding"/>
    <property type="match status" value="1"/>
</dbReference>
<comment type="caution">
    <text evidence="2">The sequence shown here is derived from an EMBL/GenBank/DDBJ whole genome shotgun (WGS) entry which is preliminary data.</text>
</comment>
<dbReference type="Proteomes" id="UP000676336">
    <property type="component" value="Unassembled WGS sequence"/>
</dbReference>
<evidence type="ECO:0000313" key="2">
    <source>
        <dbReference type="EMBL" id="CAF5225141.1"/>
    </source>
</evidence>
<gene>
    <name evidence="2" type="ORF">SMN809_LOCUS84153</name>
</gene>
<reference evidence="2" key="1">
    <citation type="submission" date="2021-02" db="EMBL/GenBank/DDBJ databases">
        <authorList>
            <person name="Nowell W R."/>
        </authorList>
    </citation>
    <scope>NUCLEOTIDE SEQUENCE</scope>
</reference>
<dbReference type="InterPro" id="IPR036736">
    <property type="entry name" value="ACP-like_sf"/>
</dbReference>
<evidence type="ECO:0000313" key="3">
    <source>
        <dbReference type="Proteomes" id="UP000676336"/>
    </source>
</evidence>
<dbReference type="InterPro" id="IPR009081">
    <property type="entry name" value="PP-bd_ACP"/>
</dbReference>